<name>A0ABQ8NMW0_PYRGI</name>
<gene>
    <name evidence="1" type="ORF">MCOR33_004983</name>
</gene>
<evidence type="ECO:0000313" key="1">
    <source>
        <dbReference type="EMBL" id="KAI6299036.1"/>
    </source>
</evidence>
<evidence type="ECO:0000313" key="2">
    <source>
        <dbReference type="Proteomes" id="UP001059893"/>
    </source>
</evidence>
<proteinExistence type="predicted"/>
<protein>
    <recommendedName>
        <fullName evidence="3">Cleavage/polyadenylation specificity factor A subunit N-terminal domain-containing protein</fullName>
    </recommendedName>
</protein>
<keyword evidence="2" id="KW-1185">Reference proteome</keyword>
<dbReference type="Proteomes" id="UP001059893">
    <property type="component" value="Unassembled WGS sequence"/>
</dbReference>
<dbReference type="InterPro" id="IPR011044">
    <property type="entry name" value="Quino_amine_DH_bsu"/>
</dbReference>
<dbReference type="EMBL" id="JABSND010000077">
    <property type="protein sequence ID" value="KAI6299036.1"/>
    <property type="molecule type" value="Genomic_DNA"/>
</dbReference>
<evidence type="ECO:0008006" key="3">
    <source>
        <dbReference type="Google" id="ProtNLM"/>
    </source>
</evidence>
<comment type="caution">
    <text evidence="1">The sequence shown here is derived from an EMBL/GenBank/DDBJ whole genome shotgun (WGS) entry which is preliminary data.</text>
</comment>
<accession>A0ABQ8NMW0</accession>
<sequence>MSIYDLAFSKDGDYLYVSGTAVRCIVLVYSAELEGSCLNRIKHVATPKYKLNGQAGSGFDDLLVLPQSFSQGCLIGTQSLLIWQMGNNQDSELYRLRHKNSGKVIAAATHGSQVLLLIQKKGLFQYDIDQRTPGRPQLYNESTLGSPKFKREPAQNTILRIYSLGSCVLVAIFHANGEAEVFEFLPAQRALN</sequence>
<organism evidence="1 2">
    <name type="scientific">Pyricularia grisea</name>
    <name type="common">Crabgrass-specific blast fungus</name>
    <name type="synonym">Magnaporthe grisea</name>
    <dbReference type="NCBI Taxonomy" id="148305"/>
    <lineage>
        <taxon>Eukaryota</taxon>
        <taxon>Fungi</taxon>
        <taxon>Dikarya</taxon>
        <taxon>Ascomycota</taxon>
        <taxon>Pezizomycotina</taxon>
        <taxon>Sordariomycetes</taxon>
        <taxon>Sordariomycetidae</taxon>
        <taxon>Magnaporthales</taxon>
        <taxon>Pyriculariaceae</taxon>
        <taxon>Pyricularia</taxon>
    </lineage>
</organism>
<reference evidence="1" key="1">
    <citation type="submission" date="2021-01" db="EMBL/GenBank/DDBJ databases">
        <title>Deciphering the adaptive evolutionary patterns associated with biogeogrpahic diversity in the finger millet blast pathogen Magnaporthe oryzae in Eastern Africa.</title>
        <authorList>
            <person name="Onyema G."/>
            <person name="Shittu T.A."/>
            <person name="Dodsworth S."/>
            <person name="Devilliers S."/>
            <person name="Muthumeenakshi S."/>
            <person name="Sreenivasaprasad S."/>
        </authorList>
    </citation>
    <scope>NUCLEOTIDE SEQUENCE</scope>
    <source>
        <strain evidence="1">D15/s37</strain>
    </source>
</reference>
<dbReference type="SUPFAM" id="SSF50969">
    <property type="entry name" value="YVTN repeat-like/Quinoprotein amine dehydrogenase"/>
    <property type="match status" value="1"/>
</dbReference>